<keyword evidence="4 6" id="KW-1133">Transmembrane helix</keyword>
<evidence type="ECO:0000256" key="1">
    <source>
        <dbReference type="ARBA" id="ARBA00004651"/>
    </source>
</evidence>
<keyword evidence="5 6" id="KW-0472">Membrane</keyword>
<feature type="transmembrane region" description="Helical" evidence="6">
    <location>
        <begin position="141"/>
        <end position="162"/>
    </location>
</feature>
<accession>A0ABW9R0D8</accession>
<dbReference type="Proteomes" id="UP000437736">
    <property type="component" value="Unassembled WGS sequence"/>
</dbReference>
<evidence type="ECO:0000256" key="3">
    <source>
        <dbReference type="ARBA" id="ARBA00022692"/>
    </source>
</evidence>
<evidence type="ECO:0000313" key="8">
    <source>
        <dbReference type="Proteomes" id="UP000437736"/>
    </source>
</evidence>
<organism evidence="7 8">
    <name type="scientific">Acidiferrimicrobium australe</name>
    <dbReference type="NCBI Taxonomy" id="2664430"/>
    <lineage>
        <taxon>Bacteria</taxon>
        <taxon>Bacillati</taxon>
        <taxon>Actinomycetota</taxon>
        <taxon>Acidimicrobiia</taxon>
        <taxon>Acidimicrobiales</taxon>
        <taxon>Acidimicrobiaceae</taxon>
        <taxon>Acidiferrimicrobium</taxon>
    </lineage>
</organism>
<evidence type="ECO:0000313" key="7">
    <source>
        <dbReference type="EMBL" id="MST35051.1"/>
    </source>
</evidence>
<comment type="subcellular location">
    <subcellularLocation>
        <location evidence="1">Cell membrane</location>
        <topology evidence="1">Multi-pass membrane protein</topology>
    </subcellularLocation>
</comment>
<evidence type="ECO:0000256" key="4">
    <source>
        <dbReference type="ARBA" id="ARBA00022989"/>
    </source>
</evidence>
<keyword evidence="3 6" id="KW-0812">Transmembrane</keyword>
<feature type="transmembrane region" description="Helical" evidence="6">
    <location>
        <begin position="105"/>
        <end position="129"/>
    </location>
</feature>
<keyword evidence="2" id="KW-1003">Cell membrane</keyword>
<gene>
    <name evidence="7" type="ORF">GHK86_20265</name>
</gene>
<feature type="non-terminal residue" evidence="7">
    <location>
        <position position="186"/>
    </location>
</feature>
<evidence type="ECO:0000256" key="6">
    <source>
        <dbReference type="SAM" id="Phobius"/>
    </source>
</evidence>
<protein>
    <recommendedName>
        <fullName evidence="9">Cytochrome c oxidase assembly protein</fullName>
    </recommendedName>
</protein>
<name>A0ABW9R0D8_9ACTN</name>
<dbReference type="InterPro" id="IPR019108">
    <property type="entry name" value="Caa3_assmbl_CtaG-rel"/>
</dbReference>
<keyword evidence="8" id="KW-1185">Reference proteome</keyword>
<feature type="non-terminal residue" evidence="7">
    <location>
        <position position="1"/>
    </location>
</feature>
<evidence type="ECO:0000256" key="2">
    <source>
        <dbReference type="ARBA" id="ARBA00022475"/>
    </source>
</evidence>
<proteinExistence type="predicted"/>
<evidence type="ECO:0000256" key="5">
    <source>
        <dbReference type="ARBA" id="ARBA00023136"/>
    </source>
</evidence>
<dbReference type="Pfam" id="PF09678">
    <property type="entry name" value="Caa3_CtaG"/>
    <property type="match status" value="1"/>
</dbReference>
<reference evidence="7 8" key="1">
    <citation type="submission" date="2019-11" db="EMBL/GenBank/DDBJ databases">
        <title>Acidiferrimicrobium australis gen. nov., sp. nov., an acidophilic and obligately heterotrophic, member of the Actinobacteria that catalyses dissimilatory oxido- reduction of iron isolated from metal-rich acidic water in Chile.</title>
        <authorList>
            <person name="Gonzalez D."/>
            <person name="Huber K."/>
            <person name="Hedrich S."/>
            <person name="Rojas-Villalobos C."/>
            <person name="Quatrini R."/>
            <person name="Dinamarca M.A."/>
            <person name="Schwarz A."/>
            <person name="Canales C."/>
            <person name="Nancucheo I."/>
        </authorList>
    </citation>
    <scope>NUCLEOTIDE SEQUENCE [LARGE SCALE GENOMIC DNA]</scope>
    <source>
        <strain evidence="7 8">USS-CCA1</strain>
    </source>
</reference>
<dbReference type="EMBL" id="WJHE01001386">
    <property type="protein sequence ID" value="MST35051.1"/>
    <property type="molecule type" value="Genomic_DNA"/>
</dbReference>
<comment type="caution">
    <text evidence="7">The sequence shown here is derived from an EMBL/GenBank/DDBJ whole genome shotgun (WGS) entry which is preliminary data.</text>
</comment>
<sequence>AAPLLALGRPLTMAAQATGRPLQRRVVRLANSRVLHAVTHPVPTTAVYYGTMYAFFLSPLYAYAVTHQLVHDATHLVFLAAGYLYWQPLVGGDPGRSRRSHMGRIATLLVGSPFEGVLGVVLSGASWSISPVNTVAQTQAGGQVFLAMSMLASGLWALWLGWDWLADATRTAGRDDRRAALAVADS</sequence>
<evidence type="ECO:0008006" key="9">
    <source>
        <dbReference type="Google" id="ProtNLM"/>
    </source>
</evidence>